<protein>
    <submittedName>
        <fullName evidence="6">Methyltransferase domain-containing protein</fullName>
    </submittedName>
</protein>
<evidence type="ECO:0000313" key="6">
    <source>
        <dbReference type="EMBL" id="NDP49156.1"/>
    </source>
</evidence>
<dbReference type="GO" id="GO:0006596">
    <property type="term" value="P:polyamine biosynthetic process"/>
    <property type="evidence" value="ECO:0007669"/>
    <property type="project" value="UniProtKB-UniRule"/>
</dbReference>
<dbReference type="PANTHER" id="PTHR43317:SF1">
    <property type="entry name" value="THERMOSPERMINE SYNTHASE ACAULIS5"/>
    <property type="match status" value="1"/>
</dbReference>
<gene>
    <name evidence="6" type="ORF">GZ085_12375</name>
</gene>
<reference evidence="6 7" key="1">
    <citation type="submission" date="2019-09" db="EMBL/GenBank/DDBJ databases">
        <title>H2 Metabolism Revealed by Metagenomic Analysis in Subglacial Sediment of East Antarctica.</title>
        <authorList>
            <person name="Yang Z."/>
            <person name="Zhang Y."/>
            <person name="Lv Y."/>
            <person name="Yan W."/>
            <person name="Xiao X."/>
            <person name="Sun B."/>
            <person name="Ma H."/>
        </authorList>
    </citation>
    <scope>NUCLEOTIDE SEQUENCE [LARGE SCALE GENOMIC DNA]</scope>
    <source>
        <strain evidence="6">Bin2_2</strain>
    </source>
</reference>
<feature type="active site" description="Proton acceptor" evidence="4">
    <location>
        <position position="176"/>
    </location>
</feature>
<feature type="domain" description="PABS" evidence="5">
    <location>
        <begin position="24"/>
        <end position="251"/>
    </location>
</feature>
<evidence type="ECO:0000313" key="7">
    <source>
        <dbReference type="Proteomes" id="UP000483432"/>
    </source>
</evidence>
<evidence type="ECO:0000259" key="5">
    <source>
        <dbReference type="PROSITE" id="PS51006"/>
    </source>
</evidence>
<dbReference type="GO" id="GO:0008168">
    <property type="term" value="F:methyltransferase activity"/>
    <property type="evidence" value="ECO:0007669"/>
    <property type="project" value="UniProtKB-KW"/>
</dbReference>
<dbReference type="PROSITE" id="PS51006">
    <property type="entry name" value="PABS_2"/>
    <property type="match status" value="1"/>
</dbReference>
<dbReference type="PANTHER" id="PTHR43317">
    <property type="entry name" value="THERMOSPERMINE SYNTHASE ACAULIS5"/>
    <property type="match status" value="1"/>
</dbReference>
<dbReference type="SUPFAM" id="SSF53335">
    <property type="entry name" value="S-adenosyl-L-methionine-dependent methyltransferases"/>
    <property type="match status" value="1"/>
</dbReference>
<keyword evidence="2 4" id="KW-0808">Transferase</keyword>
<sequence length="316" mass="35167">MSNQAMPPIVPLLELRNRALSDSGGFANLRLLETAQCDPDTICFQIETGCYGKPFIIEDSGTRRLHFSLDLVQSAMRLDDPYALEFAYTRKMMAFLLFVPKPAHVLMVGLGGGSLAKFCYRYLPGTRLTVVEINPDVIALRAEFQVPNDKRLVIIHADAAAYLPTTEGDTDVLLLDGFDSKGIAPTFLNRDFYQAARRRLRPGGVLVANFAESRKHWSKHQAMLDEAFAGQVHWGTVPGGGNHIAFAFVDADGELSWKRLEERAEALADQFPLNFSTIVNSLREGSKLSWAKETSSKQAPPFLKQVIQTCRKFTTI</sequence>
<dbReference type="GO" id="GO:0032259">
    <property type="term" value="P:methylation"/>
    <property type="evidence" value="ECO:0007669"/>
    <property type="project" value="UniProtKB-KW"/>
</dbReference>
<dbReference type="Gene3D" id="3.40.50.150">
    <property type="entry name" value="Vaccinia Virus protein VP39"/>
    <property type="match status" value="1"/>
</dbReference>
<dbReference type="CDD" id="cd02440">
    <property type="entry name" value="AdoMet_MTases"/>
    <property type="match status" value="1"/>
</dbReference>
<dbReference type="Proteomes" id="UP000483432">
    <property type="component" value="Unassembled WGS sequence"/>
</dbReference>
<comment type="caution">
    <text evidence="6">The sequence shown here is derived from an EMBL/GenBank/DDBJ whole genome shotgun (WGS) entry which is preliminary data.</text>
</comment>
<evidence type="ECO:0000256" key="1">
    <source>
        <dbReference type="ARBA" id="ARBA00007867"/>
    </source>
</evidence>
<comment type="similarity">
    <text evidence="1">Belongs to the spermidine/spermine synthase family.</text>
</comment>
<dbReference type="EMBL" id="JAAFGW010000218">
    <property type="protein sequence ID" value="NDP49156.1"/>
    <property type="molecule type" value="Genomic_DNA"/>
</dbReference>
<evidence type="ECO:0000256" key="2">
    <source>
        <dbReference type="ARBA" id="ARBA00022679"/>
    </source>
</evidence>
<dbReference type="InterPro" id="IPR030374">
    <property type="entry name" value="PABS"/>
</dbReference>
<keyword evidence="3 4" id="KW-0620">Polyamine biosynthesis</keyword>
<accession>A0A7C9P969</accession>
<dbReference type="InterPro" id="IPR029063">
    <property type="entry name" value="SAM-dependent_MTases_sf"/>
</dbReference>
<keyword evidence="6" id="KW-0489">Methyltransferase</keyword>
<evidence type="ECO:0000256" key="3">
    <source>
        <dbReference type="ARBA" id="ARBA00023115"/>
    </source>
</evidence>
<dbReference type="AlphaFoldDB" id="A0A7C9P969"/>
<dbReference type="NCBIfam" id="NF037959">
    <property type="entry name" value="MFS_SpdSyn"/>
    <property type="match status" value="1"/>
</dbReference>
<evidence type="ECO:0000256" key="4">
    <source>
        <dbReference type="PROSITE-ProRule" id="PRU00354"/>
    </source>
</evidence>
<proteinExistence type="inferred from homology"/>
<dbReference type="Pfam" id="PF01564">
    <property type="entry name" value="Spermine_synth"/>
    <property type="match status" value="1"/>
</dbReference>
<name>A0A7C9P969_9PROT</name>
<organism evidence="6 7">
    <name type="scientific">Sulfuriferula multivorans</name>
    <dbReference type="NCBI Taxonomy" id="1559896"/>
    <lineage>
        <taxon>Bacteria</taxon>
        <taxon>Pseudomonadati</taxon>
        <taxon>Pseudomonadota</taxon>
        <taxon>Betaproteobacteria</taxon>
        <taxon>Nitrosomonadales</taxon>
        <taxon>Sulfuricellaceae</taxon>
        <taxon>Sulfuriferula</taxon>
    </lineage>
</organism>